<dbReference type="Pfam" id="PF01846">
    <property type="entry name" value="FF"/>
    <property type="match status" value="1"/>
</dbReference>
<dbReference type="EMBL" id="LSYV01000015">
    <property type="protein sequence ID" value="KXZ50854.1"/>
    <property type="molecule type" value="Genomic_DNA"/>
</dbReference>
<evidence type="ECO:0000256" key="1">
    <source>
        <dbReference type="ARBA" id="ARBA00022737"/>
    </source>
</evidence>
<dbReference type="PANTHER" id="PTHR15377:SF3">
    <property type="entry name" value="WW DOMAIN-CONTAINING PROTEIN"/>
    <property type="match status" value="1"/>
</dbReference>
<feature type="compositionally biased region" description="Gly residues" evidence="2">
    <location>
        <begin position="364"/>
        <end position="373"/>
    </location>
</feature>
<feature type="compositionally biased region" description="Basic and acidic residues" evidence="2">
    <location>
        <begin position="9"/>
        <end position="18"/>
    </location>
</feature>
<feature type="region of interest" description="Disordered" evidence="2">
    <location>
        <begin position="1"/>
        <end position="46"/>
    </location>
</feature>
<feature type="compositionally biased region" description="Gly residues" evidence="2">
    <location>
        <begin position="771"/>
        <end position="781"/>
    </location>
</feature>
<evidence type="ECO:0000259" key="3">
    <source>
        <dbReference type="PROSITE" id="PS50020"/>
    </source>
</evidence>
<organism evidence="4 5">
    <name type="scientific">Gonium pectorale</name>
    <name type="common">Green alga</name>
    <dbReference type="NCBI Taxonomy" id="33097"/>
    <lineage>
        <taxon>Eukaryota</taxon>
        <taxon>Viridiplantae</taxon>
        <taxon>Chlorophyta</taxon>
        <taxon>core chlorophytes</taxon>
        <taxon>Chlorophyceae</taxon>
        <taxon>CS clade</taxon>
        <taxon>Chlamydomonadales</taxon>
        <taxon>Volvocaceae</taxon>
        <taxon>Gonium</taxon>
    </lineage>
</organism>
<dbReference type="GO" id="GO:0070063">
    <property type="term" value="F:RNA polymerase binding"/>
    <property type="evidence" value="ECO:0007669"/>
    <property type="project" value="InterPro"/>
</dbReference>
<accession>A0A150GM29</accession>
<dbReference type="GO" id="GO:0003712">
    <property type="term" value="F:transcription coregulator activity"/>
    <property type="evidence" value="ECO:0007669"/>
    <property type="project" value="TreeGrafter"/>
</dbReference>
<comment type="caution">
    <text evidence="4">The sequence shown here is derived from an EMBL/GenBank/DDBJ whole genome shotgun (WGS) entry which is preliminary data.</text>
</comment>
<dbReference type="SMART" id="SM00456">
    <property type="entry name" value="WW"/>
    <property type="match status" value="2"/>
</dbReference>
<proteinExistence type="predicted"/>
<dbReference type="SUPFAM" id="SSF81698">
    <property type="entry name" value="FF domain"/>
    <property type="match status" value="2"/>
</dbReference>
<feature type="compositionally biased region" description="Basic and acidic residues" evidence="2">
    <location>
        <begin position="344"/>
        <end position="357"/>
    </location>
</feature>
<dbReference type="SUPFAM" id="SSF51045">
    <property type="entry name" value="WW domain"/>
    <property type="match status" value="2"/>
</dbReference>
<feature type="compositionally biased region" description="Low complexity" evidence="2">
    <location>
        <begin position="19"/>
        <end position="36"/>
    </location>
</feature>
<protein>
    <recommendedName>
        <fullName evidence="3">WW domain-containing protein</fullName>
    </recommendedName>
</protein>
<feature type="region of interest" description="Disordered" evidence="2">
    <location>
        <begin position="735"/>
        <end position="847"/>
    </location>
</feature>
<dbReference type="SMART" id="SM00441">
    <property type="entry name" value="FF"/>
    <property type="match status" value="2"/>
</dbReference>
<name>A0A150GM29_GONPE</name>
<feature type="region of interest" description="Disordered" evidence="2">
    <location>
        <begin position="173"/>
        <end position="200"/>
    </location>
</feature>
<feature type="domain" description="WW" evidence="3">
    <location>
        <begin position="139"/>
        <end position="166"/>
    </location>
</feature>
<dbReference type="GO" id="GO:0005634">
    <property type="term" value="C:nucleus"/>
    <property type="evidence" value="ECO:0007669"/>
    <property type="project" value="TreeGrafter"/>
</dbReference>
<sequence length="847" mass="92445">MNPTCPPCCKRDPQRDPATRCPATPAAAGAAAAPPEGAEDADAAAKAKAAADAEAAAKRAAHEAERKAKEEAMRKVLAAWTVHKSDDGSVYYYNTLTEPPVPPLQESSWERPAGFRGEVAEVAEQPVPVDAKQVGDTEWQEVRCADGRTYFYNPESEETSWAVPEPVAAFRRKQAEAEEARRRDEEEKRRAARAEADVEARQRMTAVGGAPGLAPFGRGGGMMYGMGPPGAFPPGGLRPAGLFAPRPPSKDELVGRFKELLMDKGVTPFSRWERELPKLEADPRWAGLARLTAKEKRAAFDEFCRSTAAEQKKLKEARAAAALNGFRQLLDDVLVLERHVRQQTRAEERAARRAAREEGEDGGEANGGAGGDGRAGKGEGGDEGGEEEDDDAEDDPSLGDEAIASGLTIEYVSRYWANDDRWSAVPEETRKQLFAERFGAAQAAAEEAAAAAKAAAEEAFLSLLREAGVTASAKYEGRREMPISLTCARRWSRVKSDPRVLTDPRFTDLPGGSAAAEAAFNRFVGGLEAAARAGEEQERKRAEAARRTAEQTAEAEERRRRAAHDAAATAFSTLLGEVVRDPFGSWADWRPRLEKDPQGRARSEHLDWREAEELFARHMTALMTGLQKGFEELLNEKLRPLLPRAGPAPPDPSSLPEPLTRFEAAEALLEEETRWSRVPLEARERGWRTWVGDLLAPPGAAPSRSPLDFLSVSYGPGSYGMYGAAGHGGGGGYYGEAGGGGQGGAHDAAPQPHHHRGQAGGGPPPPPPSGPGRGGQAYGGYGRDEREREREYERGRERDDYGYERDRDRERERGGREYERAERGGHDRDYDREYDRGRDGREKRSRH</sequence>
<feature type="compositionally biased region" description="Basic and acidic residues" evidence="2">
    <location>
        <begin position="782"/>
        <end position="847"/>
    </location>
</feature>
<dbReference type="InterPro" id="IPR002713">
    <property type="entry name" value="FF_domain"/>
</dbReference>
<feature type="compositionally biased region" description="Basic and acidic residues" evidence="2">
    <location>
        <begin position="534"/>
        <end position="559"/>
    </location>
</feature>
<feature type="compositionally biased region" description="Gly residues" evidence="2">
    <location>
        <begin position="735"/>
        <end position="744"/>
    </location>
</feature>
<dbReference type="InterPro" id="IPR001202">
    <property type="entry name" value="WW_dom"/>
</dbReference>
<dbReference type="PROSITE" id="PS50020">
    <property type="entry name" value="WW_DOMAIN_2"/>
    <property type="match status" value="1"/>
</dbReference>
<evidence type="ECO:0000313" key="4">
    <source>
        <dbReference type="EMBL" id="KXZ50854.1"/>
    </source>
</evidence>
<feature type="compositionally biased region" description="Acidic residues" evidence="2">
    <location>
        <begin position="381"/>
        <end position="398"/>
    </location>
</feature>
<dbReference type="CDD" id="cd00201">
    <property type="entry name" value="WW"/>
    <property type="match status" value="2"/>
</dbReference>
<feature type="region of interest" description="Disordered" evidence="2">
    <location>
        <begin position="344"/>
        <end position="401"/>
    </location>
</feature>
<dbReference type="STRING" id="33097.A0A150GM29"/>
<feature type="region of interest" description="Disordered" evidence="2">
    <location>
        <begin position="534"/>
        <end position="562"/>
    </location>
</feature>
<dbReference type="InterPro" id="IPR045148">
    <property type="entry name" value="TCRG1-like"/>
</dbReference>
<dbReference type="Gene3D" id="1.10.10.440">
    <property type="entry name" value="FF domain"/>
    <property type="match status" value="3"/>
</dbReference>
<dbReference type="InterPro" id="IPR036517">
    <property type="entry name" value="FF_domain_sf"/>
</dbReference>
<dbReference type="OrthoDB" id="187617at2759"/>
<evidence type="ECO:0000256" key="2">
    <source>
        <dbReference type="SAM" id="MobiDB-lite"/>
    </source>
</evidence>
<gene>
    <name evidence="4" type="ORF">GPECTOR_14g106</name>
</gene>
<dbReference type="InterPro" id="IPR036020">
    <property type="entry name" value="WW_dom_sf"/>
</dbReference>
<dbReference type="Gene3D" id="2.20.70.10">
    <property type="match status" value="2"/>
</dbReference>
<keyword evidence="5" id="KW-1185">Reference proteome</keyword>
<dbReference type="PROSITE" id="PS01159">
    <property type="entry name" value="WW_DOMAIN_1"/>
    <property type="match status" value="1"/>
</dbReference>
<evidence type="ECO:0000313" key="5">
    <source>
        <dbReference type="Proteomes" id="UP000075714"/>
    </source>
</evidence>
<reference evidence="5" key="1">
    <citation type="journal article" date="2016" name="Nat. Commun.">
        <title>The Gonium pectorale genome demonstrates co-option of cell cycle regulation during the evolution of multicellularity.</title>
        <authorList>
            <person name="Hanschen E.R."/>
            <person name="Marriage T.N."/>
            <person name="Ferris P.J."/>
            <person name="Hamaji T."/>
            <person name="Toyoda A."/>
            <person name="Fujiyama A."/>
            <person name="Neme R."/>
            <person name="Noguchi H."/>
            <person name="Minakuchi Y."/>
            <person name="Suzuki M."/>
            <person name="Kawai-Toyooka H."/>
            <person name="Smith D.R."/>
            <person name="Sparks H."/>
            <person name="Anderson J."/>
            <person name="Bakaric R."/>
            <person name="Luria V."/>
            <person name="Karger A."/>
            <person name="Kirschner M.W."/>
            <person name="Durand P.M."/>
            <person name="Michod R.E."/>
            <person name="Nozaki H."/>
            <person name="Olson B.J."/>
        </authorList>
    </citation>
    <scope>NUCLEOTIDE SEQUENCE [LARGE SCALE GENOMIC DNA]</scope>
    <source>
        <strain evidence="5">NIES-2863</strain>
    </source>
</reference>
<keyword evidence="1" id="KW-0677">Repeat</keyword>
<dbReference type="Proteomes" id="UP000075714">
    <property type="component" value="Unassembled WGS sequence"/>
</dbReference>
<dbReference type="AlphaFoldDB" id="A0A150GM29"/>
<dbReference type="PANTHER" id="PTHR15377">
    <property type="entry name" value="TRANSCRIPTION ELONGATION REGULATOR 1"/>
    <property type="match status" value="1"/>
</dbReference>